<dbReference type="SUPFAM" id="SSF53850">
    <property type="entry name" value="Periplasmic binding protein-like II"/>
    <property type="match status" value="1"/>
</dbReference>
<evidence type="ECO:0000256" key="1">
    <source>
        <dbReference type="ARBA" id="ARBA00022729"/>
    </source>
</evidence>
<evidence type="ECO:0000256" key="3">
    <source>
        <dbReference type="PIRSR" id="PIRSR039026-2"/>
    </source>
</evidence>
<evidence type="ECO:0000256" key="2">
    <source>
        <dbReference type="PIRSR" id="PIRSR039026-1"/>
    </source>
</evidence>
<name>B4VRY3_9CYAN</name>
<gene>
    <name evidence="5" type="ORF">MC7420_2038</name>
</gene>
<feature type="binding site" evidence="2">
    <location>
        <position position="152"/>
    </location>
    <ligand>
        <name>substrate</name>
    </ligand>
</feature>
<dbReference type="Gene3D" id="3.40.190.170">
    <property type="entry name" value="Bacterial extracellular solute-binding protein, family 7"/>
    <property type="match status" value="1"/>
</dbReference>
<dbReference type="InterPro" id="IPR026289">
    <property type="entry name" value="SBP_TakP-like"/>
</dbReference>
<dbReference type="AlphaFoldDB" id="B4VRY3"/>
<keyword evidence="3" id="KW-0479">Metal-binding</keyword>
<dbReference type="GO" id="GO:0046872">
    <property type="term" value="F:metal ion binding"/>
    <property type="evidence" value="ECO:0007669"/>
    <property type="project" value="UniProtKB-KW"/>
</dbReference>
<keyword evidence="1" id="KW-0732">Signal</keyword>
<evidence type="ECO:0000313" key="6">
    <source>
        <dbReference type="Proteomes" id="UP000003835"/>
    </source>
</evidence>
<feature type="binding site" evidence="3">
    <location>
        <position position="236"/>
    </location>
    <ligand>
        <name>substrate</name>
    </ligand>
</feature>
<keyword evidence="6" id="KW-1185">Reference proteome</keyword>
<dbReference type="PIRSF" id="PIRSF039026">
    <property type="entry name" value="SiaP"/>
    <property type="match status" value="1"/>
</dbReference>
<sequence length="357" mass="39943">MLGTAGFTTVASTQSTPQPEASTPTQPAIQWRMATSWLKSDITFSAVEELCQRVKVATNGRFVIIPYPAGEIVPPLQVFDAVKAGTVECGHTTALYYLEKNSTLIFSISVPFGLTAYQQNAWLYYGGGLEIMHQIYADFGVIAFPAGAVGIQMGGWFNKEINRSADFKGLKIRIPGWGAQILSRFGAQVIVLGGDEILTALEDGRIEAAEWRNPHDDEKLGLHRVARYYYYPGWWEPGASEDILVSRQQWQTLPKAYQQIFQAAATETSLTMLAALDAANGEALKRLVEGGIQLKSYSQEILQTAYQVSVDLLEENARQDAIFRDVYDKWKAFRSKIYQWNRINELSLEQFVLKDFS</sequence>
<dbReference type="Pfam" id="PF03480">
    <property type="entry name" value="DctP"/>
    <property type="match status" value="1"/>
</dbReference>
<proteinExistence type="predicted"/>
<feature type="region of interest" description="Disordered" evidence="4">
    <location>
        <begin position="1"/>
        <end position="26"/>
    </location>
</feature>
<feature type="binding site" evidence="3">
    <location>
        <position position="210"/>
    </location>
    <ligand>
        <name>substrate</name>
    </ligand>
</feature>
<evidence type="ECO:0000256" key="4">
    <source>
        <dbReference type="SAM" id="MobiDB-lite"/>
    </source>
</evidence>
<dbReference type="Proteomes" id="UP000003835">
    <property type="component" value="Unassembled WGS sequence"/>
</dbReference>
<dbReference type="GO" id="GO:0031317">
    <property type="term" value="C:tripartite ATP-independent periplasmic transporter complex"/>
    <property type="evidence" value="ECO:0007669"/>
    <property type="project" value="InterPro"/>
</dbReference>
<dbReference type="Gene3D" id="3.40.190.10">
    <property type="entry name" value="Periplasmic binding protein-like II"/>
    <property type="match status" value="1"/>
</dbReference>
<dbReference type="GO" id="GO:0055085">
    <property type="term" value="P:transmembrane transport"/>
    <property type="evidence" value="ECO:0007669"/>
    <property type="project" value="InterPro"/>
</dbReference>
<dbReference type="PANTHER" id="PTHR33376">
    <property type="match status" value="1"/>
</dbReference>
<dbReference type="eggNOG" id="COG4663">
    <property type="taxonomic scope" value="Bacteria"/>
</dbReference>
<reference evidence="5 6" key="1">
    <citation type="submission" date="2008-07" db="EMBL/GenBank/DDBJ databases">
        <authorList>
            <person name="Tandeau de Marsac N."/>
            <person name="Ferriera S."/>
            <person name="Johnson J."/>
            <person name="Kravitz S."/>
            <person name="Beeson K."/>
            <person name="Sutton G."/>
            <person name="Rogers Y.-H."/>
            <person name="Friedman R."/>
            <person name="Frazier M."/>
            <person name="Venter J.C."/>
        </authorList>
    </citation>
    <scope>NUCLEOTIDE SEQUENCE [LARGE SCALE GENOMIC DNA]</scope>
    <source>
        <strain evidence="5 6">PCC 7420</strain>
    </source>
</reference>
<feature type="binding site" evidence="2">
    <location>
        <position position="173"/>
    </location>
    <ligand>
        <name>substrate</name>
    </ligand>
</feature>
<protein>
    <submittedName>
        <fullName evidence="5">Bacterial extracellular solute-binding protein, family 7</fullName>
    </submittedName>
</protein>
<organism evidence="5 6">
    <name type="scientific">Coleofasciculus chthonoplastes PCC 7420</name>
    <dbReference type="NCBI Taxonomy" id="118168"/>
    <lineage>
        <taxon>Bacteria</taxon>
        <taxon>Bacillati</taxon>
        <taxon>Cyanobacteriota</taxon>
        <taxon>Cyanophyceae</taxon>
        <taxon>Coleofasciculales</taxon>
        <taxon>Coleofasciculaceae</taxon>
        <taxon>Coleofasciculus</taxon>
    </lineage>
</organism>
<dbReference type="PANTHER" id="PTHR33376:SF5">
    <property type="entry name" value="EXTRACYTOPLASMIC SOLUTE RECEPTOR PROTEIN"/>
    <property type="match status" value="1"/>
</dbReference>
<dbReference type="HOGENOM" id="CLU_036176_0_1_3"/>
<evidence type="ECO:0000313" key="5">
    <source>
        <dbReference type="EMBL" id="EDX75034.1"/>
    </source>
</evidence>
<dbReference type="STRING" id="118168.MC7420_2038"/>
<dbReference type="InterPro" id="IPR018389">
    <property type="entry name" value="DctP_fam"/>
</dbReference>
<dbReference type="InterPro" id="IPR038404">
    <property type="entry name" value="TRAP_DctP_sf"/>
</dbReference>
<accession>B4VRY3</accession>
<feature type="binding site" evidence="3">
    <location>
        <position position="211"/>
    </location>
    <ligand>
        <name>Na(+)</name>
        <dbReference type="ChEBI" id="CHEBI:29101"/>
    </ligand>
</feature>
<dbReference type="NCBIfam" id="NF037995">
    <property type="entry name" value="TRAP_S1"/>
    <property type="match status" value="1"/>
</dbReference>
<dbReference type="EMBL" id="DS989850">
    <property type="protein sequence ID" value="EDX75034.1"/>
    <property type="molecule type" value="Genomic_DNA"/>
</dbReference>